<protein>
    <submittedName>
        <fullName evidence="1">Uncharacterized protein</fullName>
    </submittedName>
</protein>
<evidence type="ECO:0000313" key="1">
    <source>
        <dbReference type="EMBL" id="KAL3269801.1"/>
    </source>
</evidence>
<keyword evidence="2" id="KW-1185">Reference proteome</keyword>
<name>A0ABD2MUJ6_9CUCU</name>
<dbReference type="EMBL" id="JABFTP020000021">
    <property type="protein sequence ID" value="KAL3269801.1"/>
    <property type="molecule type" value="Genomic_DNA"/>
</dbReference>
<dbReference type="Proteomes" id="UP001516400">
    <property type="component" value="Unassembled WGS sequence"/>
</dbReference>
<gene>
    <name evidence="1" type="ORF">HHI36_008860</name>
</gene>
<accession>A0ABD2MUJ6</accession>
<sequence length="105" mass="11900">MAHRRRFSLQNHYFQLEQDVDSIIPKEDDNAYDFLIVPPGPGAITDEEEGFEDDLVSQAFPRDIPGTVQVLQCRRLSSNGDSSDDEPLSTYASTSEPLYEHLKKV</sequence>
<comment type="caution">
    <text evidence="1">The sequence shown here is derived from an EMBL/GenBank/DDBJ whole genome shotgun (WGS) entry which is preliminary data.</text>
</comment>
<reference evidence="1 2" key="1">
    <citation type="journal article" date="2021" name="BMC Biol.">
        <title>Horizontally acquired antibacterial genes associated with adaptive radiation of ladybird beetles.</title>
        <authorList>
            <person name="Li H.S."/>
            <person name="Tang X.F."/>
            <person name="Huang Y.H."/>
            <person name="Xu Z.Y."/>
            <person name="Chen M.L."/>
            <person name="Du X.Y."/>
            <person name="Qiu B.Y."/>
            <person name="Chen P.T."/>
            <person name="Zhang W."/>
            <person name="Slipinski A."/>
            <person name="Escalona H.E."/>
            <person name="Waterhouse R.M."/>
            <person name="Zwick A."/>
            <person name="Pang H."/>
        </authorList>
    </citation>
    <scope>NUCLEOTIDE SEQUENCE [LARGE SCALE GENOMIC DNA]</scope>
    <source>
        <strain evidence="1">SYSU2018</strain>
    </source>
</reference>
<organism evidence="1 2">
    <name type="scientific">Cryptolaemus montrouzieri</name>
    <dbReference type="NCBI Taxonomy" id="559131"/>
    <lineage>
        <taxon>Eukaryota</taxon>
        <taxon>Metazoa</taxon>
        <taxon>Ecdysozoa</taxon>
        <taxon>Arthropoda</taxon>
        <taxon>Hexapoda</taxon>
        <taxon>Insecta</taxon>
        <taxon>Pterygota</taxon>
        <taxon>Neoptera</taxon>
        <taxon>Endopterygota</taxon>
        <taxon>Coleoptera</taxon>
        <taxon>Polyphaga</taxon>
        <taxon>Cucujiformia</taxon>
        <taxon>Coccinelloidea</taxon>
        <taxon>Coccinellidae</taxon>
        <taxon>Scymninae</taxon>
        <taxon>Scymnini</taxon>
        <taxon>Cryptolaemus</taxon>
    </lineage>
</organism>
<dbReference type="AlphaFoldDB" id="A0ABD2MUJ6"/>
<proteinExistence type="predicted"/>
<evidence type="ECO:0000313" key="2">
    <source>
        <dbReference type="Proteomes" id="UP001516400"/>
    </source>
</evidence>